<feature type="non-terminal residue" evidence="2">
    <location>
        <position position="56"/>
    </location>
</feature>
<reference evidence="2 3" key="1">
    <citation type="journal article" date="2023" name="IMA Fungus">
        <title>Comparative genomic study of the Penicillium genus elucidates a diverse pangenome and 15 lateral gene transfer events.</title>
        <authorList>
            <person name="Petersen C."/>
            <person name="Sorensen T."/>
            <person name="Nielsen M.R."/>
            <person name="Sondergaard T.E."/>
            <person name="Sorensen J.L."/>
            <person name="Fitzpatrick D.A."/>
            <person name="Frisvad J.C."/>
            <person name="Nielsen K.L."/>
        </authorList>
    </citation>
    <scope>NUCLEOTIDE SEQUENCE [LARGE SCALE GENOMIC DNA]</scope>
    <source>
        <strain evidence="2 3">IBT 3361</strain>
    </source>
</reference>
<gene>
    <name evidence="2" type="ORF">N7505_007569</name>
</gene>
<feature type="compositionally biased region" description="Basic and acidic residues" evidence="1">
    <location>
        <begin position="1"/>
        <end position="11"/>
    </location>
</feature>
<accession>A0ABQ8WEC6</accession>
<feature type="compositionally biased region" description="Acidic residues" evidence="1">
    <location>
        <begin position="16"/>
        <end position="41"/>
    </location>
</feature>
<feature type="region of interest" description="Disordered" evidence="1">
    <location>
        <begin position="1"/>
        <end position="56"/>
    </location>
</feature>
<name>A0ABQ8WEC6_PENCH</name>
<protein>
    <submittedName>
        <fullName evidence="2">Uncharacterized protein</fullName>
    </submittedName>
</protein>
<proteinExistence type="predicted"/>
<feature type="compositionally biased region" description="Polar residues" evidence="1">
    <location>
        <begin position="47"/>
        <end position="56"/>
    </location>
</feature>
<evidence type="ECO:0000313" key="3">
    <source>
        <dbReference type="Proteomes" id="UP001220256"/>
    </source>
</evidence>
<dbReference type="Proteomes" id="UP001220256">
    <property type="component" value="Unassembled WGS sequence"/>
</dbReference>
<keyword evidence="3" id="KW-1185">Reference proteome</keyword>
<dbReference type="EMBL" id="JAPVEB010000004">
    <property type="protein sequence ID" value="KAJ5264776.1"/>
    <property type="molecule type" value="Genomic_DNA"/>
</dbReference>
<comment type="caution">
    <text evidence="2">The sequence shown here is derived from an EMBL/GenBank/DDBJ whole genome shotgun (WGS) entry which is preliminary data.</text>
</comment>
<evidence type="ECO:0000256" key="1">
    <source>
        <dbReference type="SAM" id="MobiDB-lite"/>
    </source>
</evidence>
<evidence type="ECO:0000313" key="2">
    <source>
        <dbReference type="EMBL" id="KAJ5264776.1"/>
    </source>
</evidence>
<sequence length="56" mass="6451">MTEANKTRDESFDPISDTEEETEDIVEALDHDEDDDDDDDINPPLPNTQQRVSCRK</sequence>
<organism evidence="2 3">
    <name type="scientific">Penicillium chrysogenum</name>
    <name type="common">Penicillium notatum</name>
    <dbReference type="NCBI Taxonomy" id="5076"/>
    <lineage>
        <taxon>Eukaryota</taxon>
        <taxon>Fungi</taxon>
        <taxon>Dikarya</taxon>
        <taxon>Ascomycota</taxon>
        <taxon>Pezizomycotina</taxon>
        <taxon>Eurotiomycetes</taxon>
        <taxon>Eurotiomycetidae</taxon>
        <taxon>Eurotiales</taxon>
        <taxon>Aspergillaceae</taxon>
        <taxon>Penicillium</taxon>
        <taxon>Penicillium chrysogenum species complex</taxon>
    </lineage>
</organism>